<dbReference type="Pfam" id="PF00392">
    <property type="entry name" value="GntR"/>
    <property type="match status" value="1"/>
</dbReference>
<accession>A0ABV6MT63</accession>
<dbReference type="SUPFAM" id="SSF48008">
    <property type="entry name" value="GntR ligand-binding domain-like"/>
    <property type="match status" value="1"/>
</dbReference>
<dbReference type="EMBL" id="JBHLUD010000005">
    <property type="protein sequence ID" value="MFC0543486.1"/>
    <property type="molecule type" value="Genomic_DNA"/>
</dbReference>
<dbReference type="Gene3D" id="1.20.120.530">
    <property type="entry name" value="GntR ligand-binding domain-like"/>
    <property type="match status" value="1"/>
</dbReference>
<evidence type="ECO:0000259" key="4">
    <source>
        <dbReference type="PROSITE" id="PS50949"/>
    </source>
</evidence>
<sequence length="217" mass="23997">MSLPRAARRGLAEESADRIRDAIFDGFFPPGASLREVDLAKDLDVSRGSVREGLALLEREGLVHSAWHRGTHVIDVTPRDVEEVYTVRAALDRLAALTATDPDALAAMDDIVAAMAADIDRGAAHLLALDIAFHDTVYAATGNSRLIQAWQAVRSQVYLFQLRRIATNQQDYLARVVVEHTELAALIRGNDRDLLARTAEEHVHSARRALLRHLAQR</sequence>
<dbReference type="InterPro" id="IPR036388">
    <property type="entry name" value="WH-like_DNA-bd_sf"/>
</dbReference>
<evidence type="ECO:0000313" key="6">
    <source>
        <dbReference type="Proteomes" id="UP001589810"/>
    </source>
</evidence>
<keyword evidence="1" id="KW-0805">Transcription regulation</keyword>
<organism evidence="5 6">
    <name type="scientific">Kutzneria chonburiensis</name>
    <dbReference type="NCBI Taxonomy" id="1483604"/>
    <lineage>
        <taxon>Bacteria</taxon>
        <taxon>Bacillati</taxon>
        <taxon>Actinomycetota</taxon>
        <taxon>Actinomycetes</taxon>
        <taxon>Pseudonocardiales</taxon>
        <taxon>Pseudonocardiaceae</taxon>
        <taxon>Kutzneria</taxon>
    </lineage>
</organism>
<protein>
    <submittedName>
        <fullName evidence="5">GntR family transcriptional regulator</fullName>
    </submittedName>
</protein>
<evidence type="ECO:0000256" key="3">
    <source>
        <dbReference type="ARBA" id="ARBA00023163"/>
    </source>
</evidence>
<dbReference type="PROSITE" id="PS50949">
    <property type="entry name" value="HTH_GNTR"/>
    <property type="match status" value="1"/>
</dbReference>
<dbReference type="InterPro" id="IPR008920">
    <property type="entry name" value="TF_FadR/GntR_C"/>
</dbReference>
<dbReference type="InterPro" id="IPR011711">
    <property type="entry name" value="GntR_C"/>
</dbReference>
<evidence type="ECO:0000313" key="5">
    <source>
        <dbReference type="EMBL" id="MFC0543486.1"/>
    </source>
</evidence>
<dbReference type="SUPFAM" id="SSF46785">
    <property type="entry name" value="Winged helix' DNA-binding domain"/>
    <property type="match status" value="1"/>
</dbReference>
<dbReference type="SMART" id="SM00895">
    <property type="entry name" value="FCD"/>
    <property type="match status" value="1"/>
</dbReference>
<dbReference type="Proteomes" id="UP001589810">
    <property type="component" value="Unassembled WGS sequence"/>
</dbReference>
<evidence type="ECO:0000256" key="2">
    <source>
        <dbReference type="ARBA" id="ARBA00023125"/>
    </source>
</evidence>
<name>A0ABV6MT63_9PSEU</name>
<keyword evidence="2" id="KW-0238">DNA-binding</keyword>
<proteinExistence type="predicted"/>
<dbReference type="Gene3D" id="1.10.10.10">
    <property type="entry name" value="Winged helix-like DNA-binding domain superfamily/Winged helix DNA-binding domain"/>
    <property type="match status" value="1"/>
</dbReference>
<dbReference type="Pfam" id="PF07729">
    <property type="entry name" value="FCD"/>
    <property type="match status" value="1"/>
</dbReference>
<dbReference type="InterPro" id="IPR036390">
    <property type="entry name" value="WH_DNA-bd_sf"/>
</dbReference>
<keyword evidence="6" id="KW-1185">Reference proteome</keyword>
<feature type="domain" description="HTH gntR-type" evidence="4">
    <location>
        <begin position="9"/>
        <end position="76"/>
    </location>
</feature>
<dbReference type="PANTHER" id="PTHR43537:SF24">
    <property type="entry name" value="GLUCONATE OPERON TRANSCRIPTIONAL REPRESSOR"/>
    <property type="match status" value="1"/>
</dbReference>
<keyword evidence="3" id="KW-0804">Transcription</keyword>
<evidence type="ECO:0000256" key="1">
    <source>
        <dbReference type="ARBA" id="ARBA00023015"/>
    </source>
</evidence>
<dbReference type="PANTHER" id="PTHR43537">
    <property type="entry name" value="TRANSCRIPTIONAL REGULATOR, GNTR FAMILY"/>
    <property type="match status" value="1"/>
</dbReference>
<reference evidence="5 6" key="1">
    <citation type="submission" date="2024-09" db="EMBL/GenBank/DDBJ databases">
        <authorList>
            <person name="Sun Q."/>
            <person name="Mori K."/>
        </authorList>
    </citation>
    <scope>NUCLEOTIDE SEQUENCE [LARGE SCALE GENOMIC DNA]</scope>
    <source>
        <strain evidence="5 6">TBRC 1432</strain>
    </source>
</reference>
<dbReference type="InterPro" id="IPR000524">
    <property type="entry name" value="Tscrpt_reg_HTH_GntR"/>
</dbReference>
<dbReference type="RefSeq" id="WP_273940626.1">
    <property type="nucleotide sequence ID" value="NZ_CP097263.1"/>
</dbReference>
<dbReference type="SMART" id="SM00345">
    <property type="entry name" value="HTH_GNTR"/>
    <property type="match status" value="1"/>
</dbReference>
<comment type="caution">
    <text evidence="5">The sequence shown here is derived from an EMBL/GenBank/DDBJ whole genome shotgun (WGS) entry which is preliminary data.</text>
</comment>
<gene>
    <name evidence="5" type="ORF">ACFFH7_18440</name>
</gene>